<evidence type="ECO:0000259" key="3">
    <source>
        <dbReference type="SMART" id="SM00563"/>
    </source>
</evidence>
<dbReference type="Pfam" id="PF01553">
    <property type="entry name" value="Acyltransferase"/>
    <property type="match status" value="1"/>
</dbReference>
<comment type="caution">
    <text evidence="4">The sequence shown here is derived from an EMBL/GenBank/DDBJ whole genome shotgun (WGS) entry which is preliminary data.</text>
</comment>
<dbReference type="PANTHER" id="PTHR10434">
    <property type="entry name" value="1-ACYL-SN-GLYCEROL-3-PHOSPHATE ACYLTRANSFERASE"/>
    <property type="match status" value="1"/>
</dbReference>
<dbReference type="SMART" id="SM00563">
    <property type="entry name" value="PlsC"/>
    <property type="match status" value="1"/>
</dbReference>
<feature type="domain" description="Phospholipid/glycerol acyltransferase" evidence="3">
    <location>
        <begin position="34"/>
        <end position="146"/>
    </location>
</feature>
<dbReference type="SUPFAM" id="SSF69593">
    <property type="entry name" value="Glycerol-3-phosphate (1)-acyltransferase"/>
    <property type="match status" value="1"/>
</dbReference>
<evidence type="ECO:0000313" key="5">
    <source>
        <dbReference type="Proteomes" id="UP000586254"/>
    </source>
</evidence>
<accession>A0A1I5JPL8</accession>
<dbReference type="GO" id="GO:0006654">
    <property type="term" value="P:phosphatidic acid biosynthetic process"/>
    <property type="evidence" value="ECO:0007669"/>
    <property type="project" value="TreeGrafter"/>
</dbReference>
<organism evidence="4 5">
    <name type="scientific">Eubacterium callanderi</name>
    <dbReference type="NCBI Taxonomy" id="53442"/>
    <lineage>
        <taxon>Bacteria</taxon>
        <taxon>Bacillati</taxon>
        <taxon>Bacillota</taxon>
        <taxon>Clostridia</taxon>
        <taxon>Eubacteriales</taxon>
        <taxon>Eubacteriaceae</taxon>
        <taxon>Eubacterium</taxon>
    </lineage>
</organism>
<gene>
    <name evidence="4" type="ORF">H0N91_13930</name>
</gene>
<reference evidence="4 5" key="1">
    <citation type="submission" date="2020-07" db="EMBL/GenBank/DDBJ databases">
        <title>Organ Donor 1.</title>
        <authorList>
            <person name="Marsh A.J."/>
            <person name="Azcarate-Peril M.A."/>
        </authorList>
    </citation>
    <scope>NUCLEOTIDE SEQUENCE [LARGE SCALE GENOMIC DNA]</scope>
    <source>
        <strain evidence="4 5">AMC0717</strain>
    </source>
</reference>
<keyword evidence="2 4" id="KW-0012">Acyltransferase</keyword>
<name>A0A1I5JPL8_9FIRM</name>
<evidence type="ECO:0000256" key="2">
    <source>
        <dbReference type="ARBA" id="ARBA00023315"/>
    </source>
</evidence>
<proteinExistence type="predicted"/>
<dbReference type="PANTHER" id="PTHR10434:SF11">
    <property type="entry name" value="1-ACYL-SN-GLYCEROL-3-PHOSPHATE ACYLTRANSFERASE"/>
    <property type="match status" value="1"/>
</dbReference>
<dbReference type="InterPro" id="IPR002123">
    <property type="entry name" value="Plipid/glycerol_acylTrfase"/>
</dbReference>
<protein>
    <submittedName>
        <fullName evidence="4">1-acyl-sn-glycerol-3-phosphate acyltransferase</fullName>
    </submittedName>
</protein>
<dbReference type="RefSeq" id="WP_090412819.1">
    <property type="nucleotide sequence ID" value="NZ_CABJAI010000013.1"/>
</dbReference>
<evidence type="ECO:0000256" key="1">
    <source>
        <dbReference type="ARBA" id="ARBA00022679"/>
    </source>
</evidence>
<dbReference type="Proteomes" id="UP000586254">
    <property type="component" value="Unassembled WGS sequence"/>
</dbReference>
<dbReference type="EMBL" id="JACCKS010000017">
    <property type="protein sequence ID" value="NZA39194.1"/>
    <property type="molecule type" value="Genomic_DNA"/>
</dbReference>
<dbReference type="AlphaFoldDB" id="A0A1I5JPL8"/>
<dbReference type="GO" id="GO:0003841">
    <property type="term" value="F:1-acylglycerol-3-phosphate O-acyltransferase activity"/>
    <property type="evidence" value="ECO:0007669"/>
    <property type="project" value="TreeGrafter"/>
</dbReference>
<sequence>MFYRFGRALIKLLNLILYNIHVEGEENIPETGGVVLCPNHISNYDPLAVATHMKRQVHFMAKAELYKNFIVRKVLLAVGTIPVDRGKVSLETLKESLRVLKNGEILGIFPEGTRVKNGERRKPMEGFVVFALKTKSPILPVHIEGEYKFRGKINIKFGKPIELNEYYGKKVKPEEMSKISEKIMDIVYDLQ</sequence>
<evidence type="ECO:0000313" key="4">
    <source>
        <dbReference type="EMBL" id="NZA39194.1"/>
    </source>
</evidence>
<dbReference type="CDD" id="cd07989">
    <property type="entry name" value="LPLAT_AGPAT-like"/>
    <property type="match status" value="1"/>
</dbReference>
<keyword evidence="1 4" id="KW-0808">Transferase</keyword>